<comment type="caution">
    <text evidence="2">The sequence shown here is derived from an EMBL/GenBank/DDBJ whole genome shotgun (WGS) entry which is preliminary data.</text>
</comment>
<dbReference type="Proteomes" id="UP000188929">
    <property type="component" value="Unassembled WGS sequence"/>
</dbReference>
<feature type="region of interest" description="Disordered" evidence="1">
    <location>
        <begin position="35"/>
        <end position="70"/>
    </location>
</feature>
<feature type="region of interest" description="Disordered" evidence="1">
    <location>
        <begin position="1"/>
        <end position="22"/>
    </location>
</feature>
<gene>
    <name evidence="2" type="ORF">BL253_02160</name>
</gene>
<evidence type="ECO:0000313" key="2">
    <source>
        <dbReference type="EMBL" id="ONH33394.1"/>
    </source>
</evidence>
<dbReference type="AlphaFoldDB" id="A0A1V2IJN0"/>
<name>A0A1V2IJN0_9ACTN</name>
<feature type="compositionally biased region" description="Basic and acidic residues" evidence="1">
    <location>
        <begin position="1"/>
        <end position="10"/>
    </location>
</feature>
<sequence>MTLGRRDARAQHGVPAARNHHEFVGRGMARAVRAGLSAMSAMSPKPAVTAQKHPEPTGKSRSAPKGAGGS</sequence>
<evidence type="ECO:0000313" key="3">
    <source>
        <dbReference type="Proteomes" id="UP000188929"/>
    </source>
</evidence>
<reference evidence="3" key="1">
    <citation type="submission" date="2016-10" db="EMBL/GenBank/DDBJ databases">
        <title>Frankia sp. NRRL B-16386 Genome sequencing.</title>
        <authorList>
            <person name="Ghodhbane-Gtari F."/>
            <person name="Swanson E."/>
            <person name="Gueddou A."/>
            <person name="Hezbri K."/>
            <person name="Ktari K."/>
            <person name="Nouioui I."/>
            <person name="Morris K."/>
            <person name="Simpson S."/>
            <person name="Abebe-Akele F."/>
            <person name="Thomas K."/>
            <person name="Gtari M."/>
            <person name="Tisa L.S."/>
        </authorList>
    </citation>
    <scope>NUCLEOTIDE SEQUENCE [LARGE SCALE GENOMIC DNA]</scope>
    <source>
        <strain evidence="3">NRRL B-16386</strain>
    </source>
</reference>
<organism evidence="2 3">
    <name type="scientific">Pseudofrankia asymbiotica</name>
    <dbReference type="NCBI Taxonomy" id="1834516"/>
    <lineage>
        <taxon>Bacteria</taxon>
        <taxon>Bacillati</taxon>
        <taxon>Actinomycetota</taxon>
        <taxon>Actinomycetes</taxon>
        <taxon>Frankiales</taxon>
        <taxon>Frankiaceae</taxon>
        <taxon>Pseudofrankia</taxon>
    </lineage>
</organism>
<accession>A0A1V2IJN0</accession>
<dbReference type="EMBL" id="MOMC01000005">
    <property type="protein sequence ID" value="ONH33394.1"/>
    <property type="molecule type" value="Genomic_DNA"/>
</dbReference>
<keyword evidence="3" id="KW-1185">Reference proteome</keyword>
<protein>
    <submittedName>
        <fullName evidence="2">Uncharacterized protein</fullName>
    </submittedName>
</protein>
<evidence type="ECO:0000256" key="1">
    <source>
        <dbReference type="SAM" id="MobiDB-lite"/>
    </source>
</evidence>
<proteinExistence type="predicted"/>